<evidence type="ECO:0000256" key="2">
    <source>
        <dbReference type="ARBA" id="ARBA00022525"/>
    </source>
</evidence>
<proteinExistence type="predicted"/>
<keyword evidence="2" id="KW-0964">Secreted</keyword>
<evidence type="ECO:0000256" key="3">
    <source>
        <dbReference type="ARBA" id="ARBA00023157"/>
    </source>
</evidence>
<evidence type="ECO:0000313" key="6">
    <source>
        <dbReference type="Proteomes" id="UP000001646"/>
    </source>
</evidence>
<evidence type="ECO:0000313" key="5">
    <source>
        <dbReference type="Ensembl" id="ENSACAP00000024575.1"/>
    </source>
</evidence>
<dbReference type="Gene3D" id="3.10.100.10">
    <property type="entry name" value="Mannose-Binding Protein A, subunit A"/>
    <property type="match status" value="1"/>
</dbReference>
<dbReference type="InterPro" id="IPR016186">
    <property type="entry name" value="C-type_lectin-like/link_sf"/>
</dbReference>
<protein>
    <recommendedName>
        <fullName evidence="4">C-type lectin domain-containing protein</fullName>
    </recommendedName>
</protein>
<dbReference type="Bgee" id="ENSACAG00000030313">
    <property type="expression patterns" value="Expressed in ovary and 1 other cell type or tissue"/>
</dbReference>
<evidence type="ECO:0000256" key="1">
    <source>
        <dbReference type="ARBA" id="ARBA00004613"/>
    </source>
</evidence>
<dbReference type="InterPro" id="IPR050111">
    <property type="entry name" value="C-type_lectin/snaclec_domain"/>
</dbReference>
<reference evidence="5" key="3">
    <citation type="submission" date="2025-09" db="UniProtKB">
        <authorList>
            <consortium name="Ensembl"/>
        </authorList>
    </citation>
    <scope>IDENTIFICATION</scope>
</reference>
<dbReference type="GeneTree" id="ENSGT00940000161814"/>
<dbReference type="SUPFAM" id="SSF56436">
    <property type="entry name" value="C-type lectin-like"/>
    <property type="match status" value="1"/>
</dbReference>
<accession>A0A803SNN5</accession>
<dbReference type="InterPro" id="IPR016187">
    <property type="entry name" value="CTDL_fold"/>
</dbReference>
<dbReference type="GO" id="GO:0038023">
    <property type="term" value="F:signaling receptor activity"/>
    <property type="evidence" value="ECO:0000318"/>
    <property type="project" value="GO_Central"/>
</dbReference>
<reference evidence="5" key="2">
    <citation type="submission" date="2025-08" db="UniProtKB">
        <authorList>
            <consortium name="Ensembl"/>
        </authorList>
    </citation>
    <scope>IDENTIFICATION</scope>
</reference>
<dbReference type="GO" id="GO:0005576">
    <property type="term" value="C:extracellular region"/>
    <property type="evidence" value="ECO:0007669"/>
    <property type="project" value="UniProtKB-SubCell"/>
</dbReference>
<dbReference type="Proteomes" id="UP000001646">
    <property type="component" value="Unplaced"/>
</dbReference>
<evidence type="ECO:0000259" key="4">
    <source>
        <dbReference type="PROSITE" id="PS50041"/>
    </source>
</evidence>
<dbReference type="InterPro" id="IPR001304">
    <property type="entry name" value="C-type_lectin-like"/>
</dbReference>
<dbReference type="SMART" id="SM00034">
    <property type="entry name" value="CLECT"/>
    <property type="match status" value="1"/>
</dbReference>
<feature type="domain" description="C-type lectin" evidence="4">
    <location>
        <begin position="67"/>
        <end position="170"/>
    </location>
</feature>
<dbReference type="InParanoid" id="A0A803SNN5"/>
<dbReference type="Pfam" id="PF00059">
    <property type="entry name" value="Lectin_C"/>
    <property type="match status" value="1"/>
</dbReference>
<reference evidence="5" key="1">
    <citation type="submission" date="2009-12" db="EMBL/GenBank/DDBJ databases">
        <title>The Genome Sequence of Anolis carolinensis (Green Anole Lizard).</title>
        <authorList>
            <consortium name="The Genome Sequencing Platform"/>
            <person name="Di Palma F."/>
            <person name="Alfoldi J."/>
            <person name="Heiman D."/>
            <person name="Young S."/>
            <person name="Grabherr M."/>
            <person name="Johnson J."/>
            <person name="Lander E.S."/>
            <person name="Lindblad-Toh K."/>
        </authorList>
    </citation>
    <scope>NUCLEOTIDE SEQUENCE [LARGE SCALE GENOMIC DNA]</scope>
    <source>
        <strain evidence="5">JBL SC #1</strain>
    </source>
</reference>
<organism evidence="5 6">
    <name type="scientific">Anolis carolinensis</name>
    <name type="common">Green anole</name>
    <name type="synonym">American chameleon</name>
    <dbReference type="NCBI Taxonomy" id="28377"/>
    <lineage>
        <taxon>Eukaryota</taxon>
        <taxon>Metazoa</taxon>
        <taxon>Chordata</taxon>
        <taxon>Craniata</taxon>
        <taxon>Vertebrata</taxon>
        <taxon>Euteleostomi</taxon>
        <taxon>Lepidosauria</taxon>
        <taxon>Squamata</taxon>
        <taxon>Bifurcata</taxon>
        <taxon>Unidentata</taxon>
        <taxon>Episquamata</taxon>
        <taxon>Toxicofera</taxon>
        <taxon>Iguania</taxon>
        <taxon>Dactyloidae</taxon>
        <taxon>Anolis</taxon>
    </lineage>
</organism>
<name>A0A803SNN5_ANOCA</name>
<dbReference type="PANTHER" id="PTHR22803">
    <property type="entry name" value="MANNOSE, PHOSPHOLIPASE, LECTIN RECEPTOR RELATED"/>
    <property type="match status" value="1"/>
</dbReference>
<comment type="subcellular location">
    <subcellularLocation>
        <location evidence="1">Secreted</location>
    </subcellularLocation>
</comment>
<dbReference type="AlphaFoldDB" id="A0A803SNN5"/>
<dbReference type="PROSITE" id="PS50041">
    <property type="entry name" value="C_TYPE_LECTIN_2"/>
    <property type="match status" value="1"/>
</dbReference>
<keyword evidence="6" id="KW-1185">Reference proteome</keyword>
<sequence>MDLNFDLFLWPLVFSLTLIIRLDPRTLIMFLLRPMSHVHLSLTGLLATAFFLQDKAVSSCPNGWMSYQRHCYGLFTTKLSWMEAEKDCQSHGSTGHLASINSEMQNNMIKMYIDYNFNGDGLWIGLFDPDQKGAWQWSDHSAVSYLSWNGGKPIYNDQKACVHLSSKSGKAELIEIA</sequence>
<dbReference type="Ensembl" id="ENSACAT00000036230.2">
    <property type="protein sequence ID" value="ENSACAP00000024575.1"/>
    <property type="gene ID" value="ENSACAG00000030313.2"/>
</dbReference>
<dbReference type="PRINTS" id="PR01504">
    <property type="entry name" value="PNCREATITSAP"/>
</dbReference>
<keyword evidence="3" id="KW-1015">Disulfide bond</keyword>